<dbReference type="AlphaFoldDB" id="A0AAN9XFL7"/>
<dbReference type="EMBL" id="JAYMYS010000006">
    <property type="protein sequence ID" value="KAK7390435.1"/>
    <property type="molecule type" value="Genomic_DNA"/>
</dbReference>
<keyword evidence="2" id="KW-1185">Reference proteome</keyword>
<accession>A0AAN9XFL7</accession>
<reference evidence="1 2" key="1">
    <citation type="submission" date="2024-01" db="EMBL/GenBank/DDBJ databases">
        <title>The genomes of 5 underutilized Papilionoideae crops provide insights into root nodulation and disease resistanc.</title>
        <authorList>
            <person name="Jiang F."/>
        </authorList>
    </citation>
    <scope>NUCLEOTIDE SEQUENCE [LARGE SCALE GENOMIC DNA]</scope>
    <source>
        <strain evidence="1">DUOXIRENSHENG_FW03</strain>
        <tissue evidence="1">Leaves</tissue>
    </source>
</reference>
<sequence>MITFPSQMGEKSYPLLFVQSPKPTLALTLAFVLSTDLCSVLHSVSIFHFKGLSLVFSCDFQYILAILFLA</sequence>
<protein>
    <submittedName>
        <fullName evidence="1">Uncharacterized protein</fullName>
    </submittedName>
</protein>
<comment type="caution">
    <text evidence="1">The sequence shown here is derived from an EMBL/GenBank/DDBJ whole genome shotgun (WGS) entry which is preliminary data.</text>
</comment>
<evidence type="ECO:0000313" key="2">
    <source>
        <dbReference type="Proteomes" id="UP001386955"/>
    </source>
</evidence>
<dbReference type="Proteomes" id="UP001386955">
    <property type="component" value="Unassembled WGS sequence"/>
</dbReference>
<name>A0AAN9XFL7_PSOTE</name>
<organism evidence="1 2">
    <name type="scientific">Psophocarpus tetragonolobus</name>
    <name type="common">Winged bean</name>
    <name type="synonym">Dolichos tetragonolobus</name>
    <dbReference type="NCBI Taxonomy" id="3891"/>
    <lineage>
        <taxon>Eukaryota</taxon>
        <taxon>Viridiplantae</taxon>
        <taxon>Streptophyta</taxon>
        <taxon>Embryophyta</taxon>
        <taxon>Tracheophyta</taxon>
        <taxon>Spermatophyta</taxon>
        <taxon>Magnoliopsida</taxon>
        <taxon>eudicotyledons</taxon>
        <taxon>Gunneridae</taxon>
        <taxon>Pentapetalae</taxon>
        <taxon>rosids</taxon>
        <taxon>fabids</taxon>
        <taxon>Fabales</taxon>
        <taxon>Fabaceae</taxon>
        <taxon>Papilionoideae</taxon>
        <taxon>50 kb inversion clade</taxon>
        <taxon>NPAAA clade</taxon>
        <taxon>indigoferoid/millettioid clade</taxon>
        <taxon>Phaseoleae</taxon>
        <taxon>Psophocarpus</taxon>
    </lineage>
</organism>
<proteinExistence type="predicted"/>
<gene>
    <name evidence="1" type="ORF">VNO78_25740</name>
</gene>
<evidence type="ECO:0000313" key="1">
    <source>
        <dbReference type="EMBL" id="KAK7390435.1"/>
    </source>
</evidence>